<feature type="chain" id="PRO_5009948436" evidence="1">
    <location>
        <begin position="27"/>
        <end position="87"/>
    </location>
</feature>
<evidence type="ECO:0000313" key="2">
    <source>
        <dbReference type="EMBL" id="AJM71454.1"/>
    </source>
</evidence>
<evidence type="ECO:0000256" key="1">
    <source>
        <dbReference type="SAM" id="SignalP"/>
    </source>
</evidence>
<protein>
    <submittedName>
        <fullName evidence="2">Drovipin-4 mRNA</fullName>
    </submittedName>
</protein>
<name>B4LKI1_DROVI</name>
<sequence>MLSERPLAALCFGILLCCLLIRQSEGFPPTVDNIIPMPKPQMQTDYGQFQNTGMGVNPILQSIFTVPEICPEGFKLTSDRQRCRKIA</sequence>
<reference evidence="2" key="1">
    <citation type="submission" date="2014-10" db="EMBL/GenBank/DDBJ databases">
        <authorList>
            <person name="Zhu S."/>
            <person name="Gao B."/>
        </authorList>
    </citation>
    <scope>NUCLEOTIDE SEQUENCE</scope>
</reference>
<dbReference type="AlphaFoldDB" id="B4LKI1"/>
<dbReference type="OrthoDB" id="10354606at2759"/>
<dbReference type="HOGENOM" id="CLU_2560690_0_0_1"/>
<organism evidence="2">
    <name type="scientific">Drosophila virilis</name>
    <name type="common">Fruit fly</name>
    <dbReference type="NCBI Taxonomy" id="7244"/>
    <lineage>
        <taxon>Eukaryota</taxon>
        <taxon>Metazoa</taxon>
        <taxon>Ecdysozoa</taxon>
        <taxon>Arthropoda</taxon>
        <taxon>Hexapoda</taxon>
        <taxon>Insecta</taxon>
        <taxon>Pterygota</taxon>
        <taxon>Neoptera</taxon>
        <taxon>Endopterygota</taxon>
        <taxon>Diptera</taxon>
        <taxon>Brachycera</taxon>
        <taxon>Muscomorpha</taxon>
        <taxon>Ephydroidea</taxon>
        <taxon>Drosophilidae</taxon>
        <taxon>Drosophila</taxon>
    </lineage>
</organism>
<accession>B4LKI1</accession>
<dbReference type="OMA" id="TSDRQRC"/>
<feature type="signal peptide" evidence="1">
    <location>
        <begin position="1"/>
        <end position="26"/>
    </location>
</feature>
<proteinExistence type="evidence at transcript level"/>
<dbReference type="EMBL" id="KM999979">
    <property type="protein sequence ID" value="AJM71454.1"/>
    <property type="molecule type" value="mRNA"/>
</dbReference>
<keyword evidence="1" id="KW-0732">Signal</keyword>